<sequence length="35" mass="3545">MSERSMGVPPAGGRGSIGERRAPSACGTVRNEVTA</sequence>
<gene>
    <name evidence="2" type="ORF">BG653_06888</name>
</gene>
<reference evidence="2 3" key="1">
    <citation type="submission" date="2016-09" db="EMBL/GenBank/DDBJ databases">
        <title>Streptomyces platensis DSM40041, a candidate organism with high potential of specific P450 cytochromes.</title>
        <authorList>
            <person name="Grumaz C."/>
            <person name="Vainshtein Y."/>
            <person name="Kirstahler P."/>
            <person name="Sohn K."/>
        </authorList>
    </citation>
    <scope>NUCLEOTIDE SEQUENCE [LARGE SCALE GENOMIC DNA]</scope>
    <source>
        <strain evidence="2 3">DSM 40041</strain>
    </source>
</reference>
<proteinExistence type="predicted"/>
<protein>
    <submittedName>
        <fullName evidence="2">Uncharacterized protein</fullName>
    </submittedName>
</protein>
<evidence type="ECO:0000313" key="2">
    <source>
        <dbReference type="EMBL" id="OSY36307.1"/>
    </source>
</evidence>
<keyword evidence="3" id="KW-1185">Reference proteome</keyword>
<accession>A0ABX3XLR5</accession>
<evidence type="ECO:0000313" key="3">
    <source>
        <dbReference type="Proteomes" id="UP000194225"/>
    </source>
</evidence>
<organism evidence="2 3">
    <name type="scientific">Streptomyces platensis</name>
    <dbReference type="NCBI Taxonomy" id="58346"/>
    <lineage>
        <taxon>Bacteria</taxon>
        <taxon>Bacillati</taxon>
        <taxon>Actinomycetota</taxon>
        <taxon>Actinomycetes</taxon>
        <taxon>Kitasatosporales</taxon>
        <taxon>Streptomycetaceae</taxon>
        <taxon>Streptomyces</taxon>
    </lineage>
</organism>
<feature type="region of interest" description="Disordered" evidence="1">
    <location>
        <begin position="1"/>
        <end position="35"/>
    </location>
</feature>
<name>A0ABX3XLR5_STRPT</name>
<dbReference type="EMBL" id="MIGA01000079">
    <property type="protein sequence ID" value="OSY36307.1"/>
    <property type="molecule type" value="Genomic_DNA"/>
</dbReference>
<dbReference type="Proteomes" id="UP000194225">
    <property type="component" value="Unassembled WGS sequence"/>
</dbReference>
<evidence type="ECO:0000256" key="1">
    <source>
        <dbReference type="SAM" id="MobiDB-lite"/>
    </source>
</evidence>
<comment type="caution">
    <text evidence="2">The sequence shown here is derived from an EMBL/GenBank/DDBJ whole genome shotgun (WGS) entry which is preliminary data.</text>
</comment>